<protein>
    <recommendedName>
        <fullName evidence="3">HTH cro/C1-type domain-containing protein</fullName>
    </recommendedName>
</protein>
<dbReference type="Proteomes" id="UP000502508">
    <property type="component" value="Chromosome"/>
</dbReference>
<keyword evidence="2" id="KW-1185">Reference proteome</keyword>
<dbReference type="PANTHER" id="PTHR35010">
    <property type="entry name" value="BLL4672 PROTEIN-RELATED"/>
    <property type="match status" value="1"/>
</dbReference>
<accession>A0A6F8XLA3</accession>
<dbReference type="KEGG" id="pfla:Pflav_010140"/>
<gene>
    <name evidence="1" type="ORF">Pflav_010140</name>
</gene>
<organism evidence="1 2">
    <name type="scientific">Phytohabitans flavus</name>
    <dbReference type="NCBI Taxonomy" id="1076124"/>
    <lineage>
        <taxon>Bacteria</taxon>
        <taxon>Bacillati</taxon>
        <taxon>Actinomycetota</taxon>
        <taxon>Actinomycetes</taxon>
        <taxon>Micromonosporales</taxon>
        <taxon>Micromonosporaceae</taxon>
    </lineage>
</organism>
<dbReference type="AlphaFoldDB" id="A0A6F8XLA3"/>
<evidence type="ECO:0000313" key="2">
    <source>
        <dbReference type="Proteomes" id="UP000502508"/>
    </source>
</evidence>
<reference evidence="1 2" key="1">
    <citation type="submission" date="2020-03" db="EMBL/GenBank/DDBJ databases">
        <title>Whole genome shotgun sequence of Phytohabitans flavus NBRC 107702.</title>
        <authorList>
            <person name="Komaki H."/>
            <person name="Tamura T."/>
        </authorList>
    </citation>
    <scope>NUCLEOTIDE SEQUENCE [LARGE SCALE GENOMIC DNA]</scope>
    <source>
        <strain evidence="1 2">NBRC 107702</strain>
    </source>
</reference>
<dbReference type="PANTHER" id="PTHR35010:SF2">
    <property type="entry name" value="BLL4672 PROTEIN"/>
    <property type="match status" value="1"/>
</dbReference>
<evidence type="ECO:0000313" key="1">
    <source>
        <dbReference type="EMBL" id="BCB74604.1"/>
    </source>
</evidence>
<sequence length="67" mass="7749">MTKLCHMSTNYCARRERERGPHPSEQMIAPIAQGLHLSLDERDHLFRFAGHRPPVRGGARETLRQMP</sequence>
<name>A0A6F8XLA3_9ACTN</name>
<reference evidence="1 2" key="2">
    <citation type="submission" date="2020-03" db="EMBL/GenBank/DDBJ databases">
        <authorList>
            <person name="Ichikawa N."/>
            <person name="Kimura A."/>
            <person name="Kitahashi Y."/>
            <person name="Uohara A."/>
        </authorList>
    </citation>
    <scope>NUCLEOTIDE SEQUENCE [LARGE SCALE GENOMIC DNA]</scope>
    <source>
        <strain evidence="1 2">NBRC 107702</strain>
    </source>
</reference>
<proteinExistence type="predicted"/>
<evidence type="ECO:0008006" key="3">
    <source>
        <dbReference type="Google" id="ProtNLM"/>
    </source>
</evidence>
<dbReference type="EMBL" id="AP022870">
    <property type="protein sequence ID" value="BCB74604.1"/>
    <property type="molecule type" value="Genomic_DNA"/>
</dbReference>